<keyword evidence="4 7" id="KW-0812">Transmembrane</keyword>
<accession>A0A420GXL5</accession>
<feature type="transmembrane region" description="Helical" evidence="7">
    <location>
        <begin position="170"/>
        <end position="192"/>
    </location>
</feature>
<dbReference type="AlphaFoldDB" id="A0A420GXL5"/>
<evidence type="ECO:0000256" key="6">
    <source>
        <dbReference type="ARBA" id="ARBA00023136"/>
    </source>
</evidence>
<dbReference type="PANTHER" id="PTHR43045:SF1">
    <property type="entry name" value="SHIKIMATE TRANSPORTER"/>
    <property type="match status" value="1"/>
</dbReference>
<evidence type="ECO:0000259" key="8">
    <source>
        <dbReference type="PROSITE" id="PS50850"/>
    </source>
</evidence>
<dbReference type="GO" id="GO:0022857">
    <property type="term" value="F:transmembrane transporter activity"/>
    <property type="evidence" value="ECO:0007669"/>
    <property type="project" value="InterPro"/>
</dbReference>
<reference evidence="9 10" key="1">
    <citation type="submission" date="2016-07" db="EMBL/GenBank/DDBJ databases">
        <title>Genome analysis of Burkholderia fungorum ES3-20.</title>
        <authorList>
            <person name="Xu D."/>
            <person name="Yao R."/>
            <person name="Zheng S."/>
        </authorList>
    </citation>
    <scope>NUCLEOTIDE SEQUENCE [LARGE SCALE GENOMIC DNA]</scope>
    <source>
        <strain evidence="9 10">ES3-20</strain>
    </source>
</reference>
<sequence length="441" mass="47109">MQNDTFSPTANSSVMPVTPAVPATSRALRRIVVASVLGNALEWYDFFLYGTAAALIFGPLFFPLHGDPLMGTLAAFAGFAIGFVARPLGGVVFGHIGDRHGRKGALVVTLMMMGVATFGIGLLPTFSQIGFLAPIALVCLRVVQGIASGGEWGGGVLLISESAPPNRRGYYASFSQLGVAGGFVLSAAAFYLVQRLPAESFMSWGWRVPFLASVLIFGVGVYIRRRLPESRDFATAKPKHMPVLTVLRNHPKQVLQAMGLRVAENGGTYIFLSFVLVYGKTIGVPVSVMLGGVMLAMLLELFTIVLWGRLSDVIGRRPVYMIGALGLVVIAFPAFWLIDTHEPLLVFLSLALGLPFCHAAMIGTQPALMGELFPTEVRYSGMALGHEIASVFSGGLAPLVAIALYSKIHAPWPVALMLIGFGLITAITLVTIPKNVHTTHD</sequence>
<dbReference type="Pfam" id="PF07690">
    <property type="entry name" value="MFS_1"/>
    <property type="match status" value="1"/>
</dbReference>
<dbReference type="InterPro" id="IPR020846">
    <property type="entry name" value="MFS_dom"/>
</dbReference>
<evidence type="ECO:0000256" key="1">
    <source>
        <dbReference type="ARBA" id="ARBA00004651"/>
    </source>
</evidence>
<dbReference type="EMBL" id="MCAS01000003">
    <property type="protein sequence ID" value="RKF49922.1"/>
    <property type="molecule type" value="Genomic_DNA"/>
</dbReference>
<evidence type="ECO:0000256" key="5">
    <source>
        <dbReference type="ARBA" id="ARBA00022989"/>
    </source>
</evidence>
<name>A0A420GXL5_9BURK</name>
<keyword evidence="2" id="KW-0813">Transport</keyword>
<evidence type="ECO:0000313" key="10">
    <source>
        <dbReference type="Proteomes" id="UP000283709"/>
    </source>
</evidence>
<dbReference type="OrthoDB" id="6766492at2"/>
<organism evidence="9 10">
    <name type="scientific">Paraburkholderia fungorum</name>
    <dbReference type="NCBI Taxonomy" id="134537"/>
    <lineage>
        <taxon>Bacteria</taxon>
        <taxon>Pseudomonadati</taxon>
        <taxon>Pseudomonadota</taxon>
        <taxon>Betaproteobacteria</taxon>
        <taxon>Burkholderiales</taxon>
        <taxon>Burkholderiaceae</taxon>
        <taxon>Paraburkholderia</taxon>
    </lineage>
</organism>
<protein>
    <submittedName>
        <fullName evidence="9">MFS transporter</fullName>
    </submittedName>
</protein>
<evidence type="ECO:0000256" key="7">
    <source>
        <dbReference type="SAM" id="Phobius"/>
    </source>
</evidence>
<feature type="transmembrane region" description="Helical" evidence="7">
    <location>
        <begin position="46"/>
        <end position="64"/>
    </location>
</feature>
<feature type="transmembrane region" description="Helical" evidence="7">
    <location>
        <begin position="204"/>
        <end position="223"/>
    </location>
</feature>
<dbReference type="CDD" id="cd17369">
    <property type="entry name" value="MFS_ShiA_like"/>
    <property type="match status" value="1"/>
</dbReference>
<keyword evidence="3" id="KW-1003">Cell membrane</keyword>
<dbReference type="InterPro" id="IPR005829">
    <property type="entry name" value="Sugar_transporter_CS"/>
</dbReference>
<feature type="transmembrane region" description="Helical" evidence="7">
    <location>
        <begin position="319"/>
        <end position="338"/>
    </location>
</feature>
<feature type="transmembrane region" description="Helical" evidence="7">
    <location>
        <begin position="284"/>
        <end position="307"/>
    </location>
</feature>
<comment type="subcellular location">
    <subcellularLocation>
        <location evidence="1">Cell membrane</location>
        <topology evidence="1">Multi-pass membrane protein</topology>
    </subcellularLocation>
</comment>
<dbReference type="GO" id="GO:0005886">
    <property type="term" value="C:plasma membrane"/>
    <property type="evidence" value="ECO:0007669"/>
    <property type="project" value="UniProtKB-SubCell"/>
</dbReference>
<feature type="domain" description="Major facilitator superfamily (MFS) profile" evidence="8">
    <location>
        <begin position="31"/>
        <end position="437"/>
    </location>
</feature>
<feature type="transmembrane region" description="Helical" evidence="7">
    <location>
        <begin position="258"/>
        <end position="278"/>
    </location>
</feature>
<dbReference type="InterPro" id="IPR011701">
    <property type="entry name" value="MFS"/>
</dbReference>
<feature type="transmembrane region" description="Helical" evidence="7">
    <location>
        <begin position="70"/>
        <end position="93"/>
    </location>
</feature>
<evidence type="ECO:0000256" key="2">
    <source>
        <dbReference type="ARBA" id="ARBA00022448"/>
    </source>
</evidence>
<feature type="transmembrane region" description="Helical" evidence="7">
    <location>
        <begin position="344"/>
        <end position="363"/>
    </location>
</feature>
<feature type="transmembrane region" description="Helical" evidence="7">
    <location>
        <begin position="105"/>
        <end position="123"/>
    </location>
</feature>
<comment type="caution">
    <text evidence="9">The sequence shown here is derived from an EMBL/GenBank/DDBJ whole genome shotgun (WGS) entry which is preliminary data.</text>
</comment>
<gene>
    <name evidence="9" type="ORF">BCY88_16390</name>
</gene>
<dbReference type="InterPro" id="IPR036259">
    <property type="entry name" value="MFS_trans_sf"/>
</dbReference>
<dbReference type="RefSeq" id="WP_120343216.1">
    <property type="nucleotide sequence ID" value="NZ_MCAS01000003.1"/>
</dbReference>
<dbReference type="Proteomes" id="UP000283709">
    <property type="component" value="Unassembled WGS sequence"/>
</dbReference>
<proteinExistence type="predicted"/>
<evidence type="ECO:0000313" key="9">
    <source>
        <dbReference type="EMBL" id="RKF49922.1"/>
    </source>
</evidence>
<keyword evidence="6 7" id="KW-0472">Membrane</keyword>
<dbReference type="PROSITE" id="PS50850">
    <property type="entry name" value="MFS"/>
    <property type="match status" value="1"/>
</dbReference>
<feature type="transmembrane region" description="Helical" evidence="7">
    <location>
        <begin position="412"/>
        <end position="432"/>
    </location>
</feature>
<feature type="transmembrane region" description="Helical" evidence="7">
    <location>
        <begin position="384"/>
        <end position="406"/>
    </location>
</feature>
<dbReference type="PANTHER" id="PTHR43045">
    <property type="entry name" value="SHIKIMATE TRANSPORTER"/>
    <property type="match status" value="1"/>
</dbReference>
<dbReference type="SUPFAM" id="SSF103473">
    <property type="entry name" value="MFS general substrate transporter"/>
    <property type="match status" value="1"/>
</dbReference>
<dbReference type="PROSITE" id="PS00217">
    <property type="entry name" value="SUGAR_TRANSPORT_2"/>
    <property type="match status" value="1"/>
</dbReference>
<evidence type="ECO:0000256" key="4">
    <source>
        <dbReference type="ARBA" id="ARBA00022692"/>
    </source>
</evidence>
<evidence type="ECO:0000256" key="3">
    <source>
        <dbReference type="ARBA" id="ARBA00022475"/>
    </source>
</evidence>
<dbReference type="Gene3D" id="1.20.1250.20">
    <property type="entry name" value="MFS general substrate transporter like domains"/>
    <property type="match status" value="2"/>
</dbReference>
<keyword evidence="5 7" id="KW-1133">Transmembrane helix</keyword>